<feature type="transmembrane region" description="Helical" evidence="2">
    <location>
        <begin position="167"/>
        <end position="187"/>
    </location>
</feature>
<keyword evidence="2" id="KW-1133">Transmembrane helix</keyword>
<protein>
    <recommendedName>
        <fullName evidence="5">Membrane protein YczE</fullName>
    </recommendedName>
</protein>
<dbReference type="PANTHER" id="PTHR40078">
    <property type="entry name" value="INTEGRAL MEMBRANE PROTEIN-RELATED"/>
    <property type="match status" value="1"/>
</dbReference>
<evidence type="ECO:0008006" key="5">
    <source>
        <dbReference type="Google" id="ProtNLM"/>
    </source>
</evidence>
<feature type="region of interest" description="Disordered" evidence="1">
    <location>
        <begin position="192"/>
        <end position="232"/>
    </location>
</feature>
<reference evidence="3 4" key="1">
    <citation type="submission" date="2022-04" db="EMBL/GenBank/DDBJ databases">
        <title>Leucobacter sp. isolated from rhizosphere of garlic.</title>
        <authorList>
            <person name="Won M."/>
            <person name="Lee C.-M."/>
            <person name="Woen H.-Y."/>
            <person name="Kwon S.-W."/>
        </authorList>
    </citation>
    <scope>NUCLEOTIDE SEQUENCE [LARGE SCALE GENOMIC DNA]</scope>
    <source>
        <strain evidence="3 4">H21R-40</strain>
    </source>
</reference>
<evidence type="ECO:0000256" key="2">
    <source>
        <dbReference type="SAM" id="Phobius"/>
    </source>
</evidence>
<name>A0ABY4FPK9_9MICO</name>
<feature type="compositionally biased region" description="Low complexity" evidence="1">
    <location>
        <begin position="195"/>
        <end position="211"/>
    </location>
</feature>
<dbReference type="Proteomes" id="UP000831786">
    <property type="component" value="Chromosome"/>
</dbReference>
<feature type="compositionally biased region" description="Basic and acidic residues" evidence="1">
    <location>
        <begin position="212"/>
        <end position="221"/>
    </location>
</feature>
<organism evidence="3 4">
    <name type="scientific">Leucobacter allii</name>
    <dbReference type="NCBI Taxonomy" id="2932247"/>
    <lineage>
        <taxon>Bacteria</taxon>
        <taxon>Bacillati</taxon>
        <taxon>Actinomycetota</taxon>
        <taxon>Actinomycetes</taxon>
        <taxon>Micrococcales</taxon>
        <taxon>Microbacteriaceae</taxon>
        <taxon>Leucobacter</taxon>
    </lineage>
</organism>
<keyword evidence="2" id="KW-0472">Membrane</keyword>
<keyword evidence="2" id="KW-0812">Transmembrane</keyword>
<feature type="transmembrane region" description="Helical" evidence="2">
    <location>
        <begin position="74"/>
        <end position="91"/>
    </location>
</feature>
<evidence type="ECO:0000313" key="4">
    <source>
        <dbReference type="Proteomes" id="UP000831786"/>
    </source>
</evidence>
<sequence length="232" mass="24086">MLGRLARLIPGLLLYGIADAFMIRAAIGVDPWTVFAQGLSLRTGLGIGLLTNLIGLAVLLLWWPLRQRPGMGTVLNILLVGPGIELGLWLLPVPETLWLRCLFFAIGLLLLAVASGIYIGAHLGPGPRDGLMTGLHHRFGTPIWIGRTAIEATVLAVGWLLGGNVGIGTVVFALCIGPLCAVALPFFDRDRRRGGASSAGAAGSAGAAADPADAREPRDPSGDPAARPAPTA</sequence>
<dbReference type="EMBL" id="CP095045">
    <property type="protein sequence ID" value="UOQ58176.1"/>
    <property type="molecule type" value="Genomic_DNA"/>
</dbReference>
<dbReference type="Pfam" id="PF19700">
    <property type="entry name" value="DUF6198"/>
    <property type="match status" value="1"/>
</dbReference>
<keyword evidence="4" id="KW-1185">Reference proteome</keyword>
<dbReference type="InterPro" id="IPR038750">
    <property type="entry name" value="YczE/YyaS-like"/>
</dbReference>
<feature type="transmembrane region" description="Helical" evidence="2">
    <location>
        <begin position="41"/>
        <end position="62"/>
    </location>
</feature>
<feature type="transmembrane region" description="Helical" evidence="2">
    <location>
        <begin position="142"/>
        <end position="161"/>
    </location>
</feature>
<dbReference type="RefSeq" id="WP_244729183.1">
    <property type="nucleotide sequence ID" value="NZ_CP095045.1"/>
</dbReference>
<dbReference type="PANTHER" id="PTHR40078:SF1">
    <property type="entry name" value="INTEGRAL MEMBRANE PROTEIN"/>
    <property type="match status" value="1"/>
</dbReference>
<evidence type="ECO:0000256" key="1">
    <source>
        <dbReference type="SAM" id="MobiDB-lite"/>
    </source>
</evidence>
<gene>
    <name evidence="3" type="ORF">MUN78_04840</name>
</gene>
<proteinExistence type="predicted"/>
<feature type="transmembrane region" description="Helical" evidence="2">
    <location>
        <begin position="97"/>
        <end position="121"/>
    </location>
</feature>
<feature type="transmembrane region" description="Helical" evidence="2">
    <location>
        <begin position="12"/>
        <end position="29"/>
    </location>
</feature>
<evidence type="ECO:0000313" key="3">
    <source>
        <dbReference type="EMBL" id="UOQ58176.1"/>
    </source>
</evidence>
<accession>A0ABY4FPK9</accession>